<dbReference type="InterPro" id="IPR036236">
    <property type="entry name" value="Znf_C2H2_sf"/>
</dbReference>
<keyword evidence="6" id="KW-0539">Nucleus</keyword>
<dbReference type="GO" id="GO:0005681">
    <property type="term" value="C:spliceosomal complex"/>
    <property type="evidence" value="ECO:0007669"/>
    <property type="project" value="InterPro"/>
</dbReference>
<feature type="compositionally biased region" description="Basic and acidic residues" evidence="7">
    <location>
        <begin position="82"/>
        <end position="102"/>
    </location>
</feature>
<feature type="compositionally biased region" description="Polar residues" evidence="7">
    <location>
        <begin position="135"/>
        <end position="155"/>
    </location>
</feature>
<proteinExistence type="predicted"/>
<dbReference type="OrthoDB" id="77607at2759"/>
<evidence type="ECO:0000256" key="5">
    <source>
        <dbReference type="ARBA" id="ARBA00023054"/>
    </source>
</evidence>
<keyword evidence="2" id="KW-0479">Metal-binding</keyword>
<evidence type="ECO:0000256" key="1">
    <source>
        <dbReference type="ARBA" id="ARBA00004123"/>
    </source>
</evidence>
<accession>A0A6A6HNS9</accession>
<name>A0A6A6HNS9_VIRVR</name>
<evidence type="ECO:0000256" key="7">
    <source>
        <dbReference type="SAM" id="MobiDB-lite"/>
    </source>
</evidence>
<dbReference type="AlphaFoldDB" id="A0A6A6HNS9"/>
<feature type="compositionally biased region" description="Basic and acidic residues" evidence="7">
    <location>
        <begin position="203"/>
        <end position="230"/>
    </location>
</feature>
<feature type="compositionally biased region" description="Acidic residues" evidence="7">
    <location>
        <begin position="274"/>
        <end position="291"/>
    </location>
</feature>
<dbReference type="PANTHER" id="PTHR13278:SF0">
    <property type="entry name" value="ZINC FINGER PROTEIN 830"/>
    <property type="match status" value="1"/>
</dbReference>
<feature type="region of interest" description="Disordered" evidence="7">
    <location>
        <begin position="51"/>
        <end position="157"/>
    </location>
</feature>
<dbReference type="GO" id="GO:0033314">
    <property type="term" value="P:mitotic DNA replication checkpoint signaling"/>
    <property type="evidence" value="ECO:0007669"/>
    <property type="project" value="TreeGrafter"/>
</dbReference>
<evidence type="ECO:0000256" key="3">
    <source>
        <dbReference type="ARBA" id="ARBA00022771"/>
    </source>
</evidence>
<organism evidence="8 9">
    <name type="scientific">Viridothelium virens</name>
    <name type="common">Speckled blister lichen</name>
    <name type="synonym">Trypethelium virens</name>
    <dbReference type="NCBI Taxonomy" id="1048519"/>
    <lineage>
        <taxon>Eukaryota</taxon>
        <taxon>Fungi</taxon>
        <taxon>Dikarya</taxon>
        <taxon>Ascomycota</taxon>
        <taxon>Pezizomycotina</taxon>
        <taxon>Dothideomycetes</taxon>
        <taxon>Dothideomycetes incertae sedis</taxon>
        <taxon>Trypetheliales</taxon>
        <taxon>Trypetheliaceae</taxon>
        <taxon>Viridothelium</taxon>
    </lineage>
</organism>
<dbReference type="GO" id="GO:0033260">
    <property type="term" value="P:nuclear DNA replication"/>
    <property type="evidence" value="ECO:0007669"/>
    <property type="project" value="TreeGrafter"/>
</dbReference>
<dbReference type="InterPro" id="IPR040050">
    <property type="entry name" value="ZNF830-like"/>
</dbReference>
<dbReference type="Proteomes" id="UP000800092">
    <property type="component" value="Unassembled WGS sequence"/>
</dbReference>
<keyword evidence="5" id="KW-0175">Coiled coil</keyword>
<keyword evidence="4" id="KW-0862">Zinc</keyword>
<dbReference type="SUPFAM" id="SSF57667">
    <property type="entry name" value="beta-beta-alpha zinc fingers"/>
    <property type="match status" value="1"/>
</dbReference>
<evidence type="ECO:0000313" key="8">
    <source>
        <dbReference type="EMBL" id="KAF2239661.1"/>
    </source>
</evidence>
<feature type="compositionally biased region" description="Basic and acidic residues" evidence="7">
    <location>
        <begin position="239"/>
        <end position="270"/>
    </location>
</feature>
<reference evidence="8" key="1">
    <citation type="journal article" date="2020" name="Stud. Mycol.">
        <title>101 Dothideomycetes genomes: a test case for predicting lifestyles and emergence of pathogens.</title>
        <authorList>
            <person name="Haridas S."/>
            <person name="Albert R."/>
            <person name="Binder M."/>
            <person name="Bloem J."/>
            <person name="Labutti K."/>
            <person name="Salamov A."/>
            <person name="Andreopoulos B."/>
            <person name="Baker S."/>
            <person name="Barry K."/>
            <person name="Bills G."/>
            <person name="Bluhm B."/>
            <person name="Cannon C."/>
            <person name="Castanera R."/>
            <person name="Culley D."/>
            <person name="Daum C."/>
            <person name="Ezra D."/>
            <person name="Gonzalez J."/>
            <person name="Henrissat B."/>
            <person name="Kuo A."/>
            <person name="Liang C."/>
            <person name="Lipzen A."/>
            <person name="Lutzoni F."/>
            <person name="Magnuson J."/>
            <person name="Mondo S."/>
            <person name="Nolan M."/>
            <person name="Ohm R."/>
            <person name="Pangilinan J."/>
            <person name="Park H.-J."/>
            <person name="Ramirez L."/>
            <person name="Alfaro M."/>
            <person name="Sun H."/>
            <person name="Tritt A."/>
            <person name="Yoshinaga Y."/>
            <person name="Zwiers L.-H."/>
            <person name="Turgeon B."/>
            <person name="Goodwin S."/>
            <person name="Spatafora J."/>
            <person name="Crous P."/>
            <person name="Grigoriev I."/>
        </authorList>
    </citation>
    <scope>NUCLEOTIDE SEQUENCE</scope>
    <source>
        <strain evidence="8">Tuck. ex Michener</strain>
    </source>
</reference>
<feature type="region of interest" description="Disordered" evidence="7">
    <location>
        <begin position="200"/>
        <end position="299"/>
    </location>
</feature>
<protein>
    <submittedName>
        <fullName evidence="8">Uncharacterized protein</fullName>
    </submittedName>
</protein>
<evidence type="ECO:0000256" key="6">
    <source>
        <dbReference type="ARBA" id="ARBA00023242"/>
    </source>
</evidence>
<comment type="subcellular location">
    <subcellularLocation>
        <location evidence="1">Nucleus</location>
    </subcellularLocation>
</comment>
<evidence type="ECO:0000256" key="4">
    <source>
        <dbReference type="ARBA" id="ARBA00022833"/>
    </source>
</evidence>
<gene>
    <name evidence="8" type="ORF">EV356DRAFT_106644</name>
</gene>
<evidence type="ECO:0000313" key="9">
    <source>
        <dbReference type="Proteomes" id="UP000800092"/>
    </source>
</evidence>
<dbReference type="PANTHER" id="PTHR13278">
    <property type="entry name" value="ZINC FINGER PROTEIN 830"/>
    <property type="match status" value="1"/>
</dbReference>
<sequence>MADVRSMLRAERTARHIDHEDAHYTPGGMLMCKVCELPIKSDALWPKHIQSKPHKLQAQRKRDNAIPAPSNKKRKAADEEESERKKSRPEELQDRSDEKLETEVLESEVHLAPAVTSDNQPSQEDGQEIDVVSAAQRTAAVSGTGPATTVEQTAPNGVDEAEWAAFEREVATPPKEPAPVSALNATATIEAAPMSAEEIAAQAREEANTQRERRAEELEAEKEDAARQLEEELDEMESYDERLKNLKEKREALRIGREENARAAAERASKEVSPGEDNEADSDDDEYDDEWDGWHMRVG</sequence>
<dbReference type="GO" id="GO:0044773">
    <property type="term" value="P:mitotic DNA damage checkpoint signaling"/>
    <property type="evidence" value="ECO:0007669"/>
    <property type="project" value="TreeGrafter"/>
</dbReference>
<keyword evidence="3" id="KW-0863">Zinc-finger</keyword>
<evidence type="ECO:0000256" key="2">
    <source>
        <dbReference type="ARBA" id="ARBA00022723"/>
    </source>
</evidence>
<keyword evidence="9" id="KW-1185">Reference proteome</keyword>
<dbReference type="EMBL" id="ML991772">
    <property type="protein sequence ID" value="KAF2239661.1"/>
    <property type="molecule type" value="Genomic_DNA"/>
</dbReference>
<dbReference type="GO" id="GO:0003676">
    <property type="term" value="F:nucleic acid binding"/>
    <property type="evidence" value="ECO:0007669"/>
    <property type="project" value="InterPro"/>
</dbReference>
<dbReference type="GO" id="GO:0008270">
    <property type="term" value="F:zinc ion binding"/>
    <property type="evidence" value="ECO:0007669"/>
    <property type="project" value="UniProtKB-KW"/>
</dbReference>